<dbReference type="Proteomes" id="UP000799537">
    <property type="component" value="Unassembled WGS sequence"/>
</dbReference>
<reference evidence="1" key="1">
    <citation type="journal article" date="2020" name="Stud. Mycol.">
        <title>101 Dothideomycetes genomes: a test case for predicting lifestyles and emergence of pathogens.</title>
        <authorList>
            <person name="Haridas S."/>
            <person name="Albert R."/>
            <person name="Binder M."/>
            <person name="Bloem J."/>
            <person name="Labutti K."/>
            <person name="Salamov A."/>
            <person name="Andreopoulos B."/>
            <person name="Baker S."/>
            <person name="Barry K."/>
            <person name="Bills G."/>
            <person name="Bluhm B."/>
            <person name="Cannon C."/>
            <person name="Castanera R."/>
            <person name="Culley D."/>
            <person name="Daum C."/>
            <person name="Ezra D."/>
            <person name="Gonzalez J."/>
            <person name="Henrissat B."/>
            <person name="Kuo A."/>
            <person name="Liang C."/>
            <person name="Lipzen A."/>
            <person name="Lutzoni F."/>
            <person name="Magnuson J."/>
            <person name="Mondo S."/>
            <person name="Nolan M."/>
            <person name="Ohm R."/>
            <person name="Pangilinan J."/>
            <person name="Park H.-J."/>
            <person name="Ramirez L."/>
            <person name="Alfaro M."/>
            <person name="Sun H."/>
            <person name="Tritt A."/>
            <person name="Yoshinaga Y."/>
            <person name="Zwiers L.-H."/>
            <person name="Turgeon B."/>
            <person name="Goodwin S."/>
            <person name="Spatafora J."/>
            <person name="Crous P."/>
            <person name="Grigoriev I."/>
        </authorList>
    </citation>
    <scope>NUCLEOTIDE SEQUENCE</scope>
    <source>
        <strain evidence="1">ATCC 36951</strain>
    </source>
</reference>
<name>A0A6A6D3N1_ZASCE</name>
<accession>A0A6A6D3N1</accession>
<dbReference type="GeneID" id="54556836"/>
<dbReference type="SUPFAM" id="SSF54427">
    <property type="entry name" value="NTF2-like"/>
    <property type="match status" value="1"/>
</dbReference>
<gene>
    <name evidence="1" type="ORF">M409DRAFT_16298</name>
</gene>
<evidence type="ECO:0008006" key="3">
    <source>
        <dbReference type="Google" id="ProtNLM"/>
    </source>
</evidence>
<organism evidence="1 2">
    <name type="scientific">Zasmidium cellare ATCC 36951</name>
    <dbReference type="NCBI Taxonomy" id="1080233"/>
    <lineage>
        <taxon>Eukaryota</taxon>
        <taxon>Fungi</taxon>
        <taxon>Dikarya</taxon>
        <taxon>Ascomycota</taxon>
        <taxon>Pezizomycotina</taxon>
        <taxon>Dothideomycetes</taxon>
        <taxon>Dothideomycetidae</taxon>
        <taxon>Mycosphaerellales</taxon>
        <taxon>Mycosphaerellaceae</taxon>
        <taxon>Zasmidium</taxon>
    </lineage>
</organism>
<dbReference type="OrthoDB" id="3621732at2759"/>
<protein>
    <recommendedName>
        <fullName evidence="3">SnoaL-like domain-containing protein</fullName>
    </recommendedName>
</protein>
<dbReference type="InterPro" id="IPR032710">
    <property type="entry name" value="NTF2-like_dom_sf"/>
</dbReference>
<proteinExistence type="predicted"/>
<dbReference type="AlphaFoldDB" id="A0A6A6D3N1"/>
<keyword evidence="2" id="KW-1185">Reference proteome</keyword>
<dbReference type="EMBL" id="ML993579">
    <property type="protein sequence ID" value="KAF2174024.1"/>
    <property type="molecule type" value="Genomic_DNA"/>
</dbReference>
<evidence type="ECO:0000313" key="2">
    <source>
        <dbReference type="Proteomes" id="UP000799537"/>
    </source>
</evidence>
<dbReference type="Gene3D" id="3.10.450.50">
    <property type="match status" value="1"/>
</dbReference>
<evidence type="ECO:0000313" key="1">
    <source>
        <dbReference type="EMBL" id="KAF2174024.1"/>
    </source>
</evidence>
<sequence>MNPSSQAQPHQTDQDKQTIAYIEAIMYQFKDSINAKDFRMPHEVKPGEQPSIWRYMADYFDTEQDLVQKTQATTPGPSKFGLKETLESYKMAGAAYPDFHIEVKEMKTDLDVKAGWATVFVNLESSGLPKEVTRTSVTVFDWKRRNGEWKCVSSWAANGMPGI</sequence>
<dbReference type="RefSeq" id="XP_033674913.1">
    <property type="nucleotide sequence ID" value="XM_033803564.1"/>
</dbReference>